<feature type="transmembrane region" description="Helical" evidence="10">
    <location>
        <begin position="92"/>
        <end position="112"/>
    </location>
</feature>
<evidence type="ECO:0000313" key="11">
    <source>
        <dbReference type="EMBL" id="KAK9506528.1"/>
    </source>
</evidence>
<feature type="transmembrane region" description="Helical" evidence="10">
    <location>
        <begin position="292"/>
        <end position="315"/>
    </location>
</feature>
<keyword evidence="4 10" id="KW-0812">Transmembrane</keyword>
<evidence type="ECO:0000256" key="9">
    <source>
        <dbReference type="ARBA" id="ARBA00023224"/>
    </source>
</evidence>
<evidence type="ECO:0000256" key="4">
    <source>
        <dbReference type="ARBA" id="ARBA00022692"/>
    </source>
</evidence>
<evidence type="ECO:0000256" key="10">
    <source>
        <dbReference type="RuleBase" id="RU351113"/>
    </source>
</evidence>
<evidence type="ECO:0000256" key="7">
    <source>
        <dbReference type="ARBA" id="ARBA00023136"/>
    </source>
</evidence>
<keyword evidence="5 10" id="KW-0552">Olfaction</keyword>
<feature type="transmembrane region" description="Helical" evidence="10">
    <location>
        <begin position="146"/>
        <end position="163"/>
    </location>
</feature>
<dbReference type="GO" id="GO:0007165">
    <property type="term" value="P:signal transduction"/>
    <property type="evidence" value="ECO:0007669"/>
    <property type="project" value="UniProtKB-KW"/>
</dbReference>
<feature type="transmembrane region" description="Helical" evidence="10">
    <location>
        <begin position="51"/>
        <end position="72"/>
    </location>
</feature>
<sequence>MDVYYKCAFWFCKKITGEKIMGIFTVQKALLKVLGYYWFSGGWKLPLPNIIKAWFYPVLYPSVEFIVSYLTIKAVTSMIASNDYEFTRKINGYIVSMTFIACALKSIYFRIIDKDVQKLIEMIEKIADVDIENGPIANAHRACTSYATLLLINAGSWALYYLITHFDFPFPTAYPWNQETTLGWWTAFFITFNCAFYCALIHTLVDTVFPMCVAVITYHINQIKTSLRKLGTEGKWSDQYLIIQAIQLHVKILRVNKQIKKCFGLLFVAQSVYTVLHACSLIFAVMQADETVAPLMSALPMLSAAYAQLFMYCYYGQTLTNHHESLSFALYNNCWYCCNTRLRKLIIIFGEGLKKDIYLEGFGTVQASFPTYLKVRLYSLLILFTKIPVHFTHLNTN</sequence>
<dbReference type="AlphaFoldDB" id="A0AAW1D8Y9"/>
<comment type="caution">
    <text evidence="10">Lacks conserved residue(s) required for the propagation of feature annotation.</text>
</comment>
<gene>
    <name evidence="11" type="ORF">O3M35_008450</name>
</gene>
<comment type="subcellular location">
    <subcellularLocation>
        <location evidence="1 10">Cell membrane</location>
        <topology evidence="1 10">Multi-pass membrane protein</topology>
    </subcellularLocation>
</comment>
<protein>
    <recommendedName>
        <fullName evidence="10">Odorant receptor</fullName>
    </recommendedName>
</protein>
<evidence type="ECO:0000256" key="6">
    <source>
        <dbReference type="ARBA" id="ARBA00022989"/>
    </source>
</evidence>
<evidence type="ECO:0000256" key="1">
    <source>
        <dbReference type="ARBA" id="ARBA00004651"/>
    </source>
</evidence>
<keyword evidence="3 10" id="KW-0716">Sensory transduction</keyword>
<dbReference type="GO" id="GO:0005549">
    <property type="term" value="F:odorant binding"/>
    <property type="evidence" value="ECO:0007669"/>
    <property type="project" value="InterPro"/>
</dbReference>
<keyword evidence="2" id="KW-1003">Cell membrane</keyword>
<keyword evidence="6 10" id="KW-1133">Transmembrane helix</keyword>
<feature type="transmembrane region" description="Helical" evidence="10">
    <location>
        <begin position="183"/>
        <end position="205"/>
    </location>
</feature>
<dbReference type="InterPro" id="IPR004117">
    <property type="entry name" value="7tm6_olfct_rcpt"/>
</dbReference>
<dbReference type="GO" id="GO:0005886">
    <property type="term" value="C:plasma membrane"/>
    <property type="evidence" value="ECO:0007669"/>
    <property type="project" value="UniProtKB-SubCell"/>
</dbReference>
<dbReference type="GO" id="GO:0004984">
    <property type="term" value="F:olfactory receptor activity"/>
    <property type="evidence" value="ECO:0007669"/>
    <property type="project" value="InterPro"/>
</dbReference>
<dbReference type="PANTHER" id="PTHR21137">
    <property type="entry name" value="ODORANT RECEPTOR"/>
    <property type="match status" value="1"/>
</dbReference>
<evidence type="ECO:0000256" key="2">
    <source>
        <dbReference type="ARBA" id="ARBA00022475"/>
    </source>
</evidence>
<comment type="caution">
    <text evidence="11">The sequence shown here is derived from an EMBL/GenBank/DDBJ whole genome shotgun (WGS) entry which is preliminary data.</text>
</comment>
<dbReference type="Pfam" id="PF02949">
    <property type="entry name" value="7tm_6"/>
    <property type="match status" value="1"/>
</dbReference>
<dbReference type="PANTHER" id="PTHR21137:SF35">
    <property type="entry name" value="ODORANT RECEPTOR 19A-RELATED"/>
    <property type="match status" value="1"/>
</dbReference>
<dbReference type="Proteomes" id="UP001461498">
    <property type="component" value="Unassembled WGS sequence"/>
</dbReference>
<keyword evidence="12" id="KW-1185">Reference proteome</keyword>
<keyword evidence="9 10" id="KW-0807">Transducer</keyword>
<proteinExistence type="inferred from homology"/>
<feature type="transmembrane region" description="Helical" evidence="10">
    <location>
        <begin position="263"/>
        <end position="286"/>
    </location>
</feature>
<reference evidence="11 12" key="1">
    <citation type="submission" date="2022-12" db="EMBL/GenBank/DDBJ databases">
        <title>Chromosome-level genome assembly of true bugs.</title>
        <authorList>
            <person name="Ma L."/>
            <person name="Li H."/>
        </authorList>
    </citation>
    <scope>NUCLEOTIDE SEQUENCE [LARGE SCALE GENOMIC DNA]</scope>
    <source>
        <strain evidence="11">Lab_2022b</strain>
    </source>
</reference>
<evidence type="ECO:0000256" key="3">
    <source>
        <dbReference type="ARBA" id="ARBA00022606"/>
    </source>
</evidence>
<keyword evidence="7 10" id="KW-0472">Membrane</keyword>
<accession>A0AAW1D8Y9</accession>
<comment type="similarity">
    <text evidence="10">Belongs to the insect chemoreceptor superfamily. Heteromeric odorant receptor channel (TC 1.A.69) family.</text>
</comment>
<dbReference type="EMBL" id="JAPXFL010000005">
    <property type="protein sequence ID" value="KAK9506528.1"/>
    <property type="molecule type" value="Genomic_DNA"/>
</dbReference>
<organism evidence="11 12">
    <name type="scientific">Rhynocoris fuscipes</name>
    <dbReference type="NCBI Taxonomy" id="488301"/>
    <lineage>
        <taxon>Eukaryota</taxon>
        <taxon>Metazoa</taxon>
        <taxon>Ecdysozoa</taxon>
        <taxon>Arthropoda</taxon>
        <taxon>Hexapoda</taxon>
        <taxon>Insecta</taxon>
        <taxon>Pterygota</taxon>
        <taxon>Neoptera</taxon>
        <taxon>Paraneoptera</taxon>
        <taxon>Hemiptera</taxon>
        <taxon>Heteroptera</taxon>
        <taxon>Panheteroptera</taxon>
        <taxon>Cimicomorpha</taxon>
        <taxon>Reduviidae</taxon>
        <taxon>Harpactorinae</taxon>
        <taxon>Harpactorini</taxon>
        <taxon>Rhynocoris</taxon>
    </lineage>
</organism>
<keyword evidence="8 10" id="KW-0675">Receptor</keyword>
<evidence type="ECO:0000313" key="12">
    <source>
        <dbReference type="Proteomes" id="UP001461498"/>
    </source>
</evidence>
<name>A0AAW1D8Y9_9HEMI</name>
<evidence type="ECO:0000256" key="8">
    <source>
        <dbReference type="ARBA" id="ARBA00023170"/>
    </source>
</evidence>
<evidence type="ECO:0000256" key="5">
    <source>
        <dbReference type="ARBA" id="ARBA00022725"/>
    </source>
</evidence>